<evidence type="ECO:0000313" key="1">
    <source>
        <dbReference type="EMBL" id="KKL53930.1"/>
    </source>
</evidence>
<proteinExistence type="predicted"/>
<reference evidence="1" key="1">
    <citation type="journal article" date="2015" name="Nature">
        <title>Complex archaea that bridge the gap between prokaryotes and eukaryotes.</title>
        <authorList>
            <person name="Spang A."/>
            <person name="Saw J.H."/>
            <person name="Jorgensen S.L."/>
            <person name="Zaremba-Niedzwiedzka K."/>
            <person name="Martijn J."/>
            <person name="Lind A.E."/>
            <person name="van Eijk R."/>
            <person name="Schleper C."/>
            <person name="Guy L."/>
            <person name="Ettema T.J."/>
        </authorList>
    </citation>
    <scope>NUCLEOTIDE SEQUENCE</scope>
</reference>
<accession>A0A0F9F9J1</accession>
<dbReference type="EMBL" id="LAZR01031377">
    <property type="protein sequence ID" value="KKL53930.1"/>
    <property type="molecule type" value="Genomic_DNA"/>
</dbReference>
<comment type="caution">
    <text evidence="1">The sequence shown here is derived from an EMBL/GenBank/DDBJ whole genome shotgun (WGS) entry which is preliminary data.</text>
</comment>
<gene>
    <name evidence="1" type="ORF">LCGC14_2270500</name>
</gene>
<feature type="non-terminal residue" evidence="1">
    <location>
        <position position="418"/>
    </location>
</feature>
<organism evidence="1">
    <name type="scientific">marine sediment metagenome</name>
    <dbReference type="NCBI Taxonomy" id="412755"/>
    <lineage>
        <taxon>unclassified sequences</taxon>
        <taxon>metagenomes</taxon>
        <taxon>ecological metagenomes</taxon>
    </lineage>
</organism>
<sequence>MALNLSQQQATFTEMEAEWLRRDLRRFVPAVWPLVESREFKNNWHIDAICDHLAYVTLGDIRNLIINVPPRQTKSLTVSVIWPAWWWADEPEIQFMYASYSHDLALRDAVKARDIIQSGWYQERYGGKFYLDPGQNQKARYVNDKHGYRISTSCLGKTTGEGGDVLVIDDPHNMADVHSDPKRHSTLSWYDNSWRSRLNDPTTGQKVIICQRSHDMDLVGHILDGEAGRWVVLMLPNEYDPKRHCRTFVNPKGRDLDYQEMTEKKVEPLYEDERSKPKVLLNPQRFGDEETKTEKAGMGTVDYESQYNQDPEAGGGLILKRKWWQNWAYPPNHPKAGEQMPYPDWEQIITVYDTAFKKGQENDYSARTSWGLFWHSMSGRREDLALNAMLLERMNERMEFGELRESAICHEKGWSPDN</sequence>
<dbReference type="AlphaFoldDB" id="A0A0F9F9J1"/>
<name>A0A0F9F9J1_9ZZZZ</name>
<evidence type="ECO:0008006" key="2">
    <source>
        <dbReference type="Google" id="ProtNLM"/>
    </source>
</evidence>
<protein>
    <recommendedName>
        <fullName evidence="2">Terminase large subunit gp17-like C-terminal domain-containing protein</fullName>
    </recommendedName>
</protein>